<dbReference type="Pfam" id="PF03466">
    <property type="entry name" value="LysR_substrate"/>
    <property type="match status" value="1"/>
</dbReference>
<protein>
    <submittedName>
        <fullName evidence="7">Transcriptional regulator, LysR family</fullName>
    </submittedName>
</protein>
<dbReference type="InterPro" id="IPR036390">
    <property type="entry name" value="WH_DNA-bd_sf"/>
</dbReference>
<dbReference type="AlphaFoldDB" id="A0A1H1YVF0"/>
<comment type="function">
    <text evidence="1">NodD regulates the expression of the nodABCFE genes which encode other nodulation proteins. NodD is also a negative regulator of its own expression. Binds flavonoids as inducers.</text>
</comment>
<comment type="similarity">
    <text evidence="2">Belongs to the LysR transcriptional regulatory family.</text>
</comment>
<evidence type="ECO:0000256" key="2">
    <source>
        <dbReference type="ARBA" id="ARBA00009437"/>
    </source>
</evidence>
<dbReference type="CDD" id="cd08432">
    <property type="entry name" value="PBP2_GcdR_TrpI_HvrB_AmpR_like"/>
    <property type="match status" value="1"/>
</dbReference>
<dbReference type="PANTHER" id="PTHR30537">
    <property type="entry name" value="HTH-TYPE TRANSCRIPTIONAL REGULATOR"/>
    <property type="match status" value="1"/>
</dbReference>
<evidence type="ECO:0000256" key="5">
    <source>
        <dbReference type="ARBA" id="ARBA00023163"/>
    </source>
</evidence>
<proteinExistence type="inferred from homology"/>
<dbReference type="Gene3D" id="1.10.10.10">
    <property type="entry name" value="Winged helix-like DNA-binding domain superfamily/Winged helix DNA-binding domain"/>
    <property type="match status" value="1"/>
</dbReference>
<sequence>MFVPRRSLPPLNAVRAFEAAARLGSFKEAAAELSVTHGAVSQQVRLLEAWLGTPSLFRRSVRRVVITPAGAALLAEFGPALDRISAAVQHHRERRGDAPVAMLRVNALATFSLRWLLPRMSRFRAEHPDIEVRLTTSNDPVDALPDPFDVVIRGGPDSFHGFSSRFLLSERRLPVCSPSLLTQLPLADVADLSRHTLLHVTSMPRLWRDWLTEAGQSALEPAASLMFDHFYLTIQAALDGLGVAMGPTALIADDLAAGRLVTPFPKISLPARSYFAYLPEARRHDPHNAVFCDWLEQQGRRTG</sequence>
<evidence type="ECO:0000313" key="7">
    <source>
        <dbReference type="EMBL" id="SDT25317.1"/>
    </source>
</evidence>
<keyword evidence="5" id="KW-0804">Transcription</keyword>
<evidence type="ECO:0000256" key="4">
    <source>
        <dbReference type="ARBA" id="ARBA00023125"/>
    </source>
</evidence>
<dbReference type="InterPro" id="IPR005119">
    <property type="entry name" value="LysR_subst-bd"/>
</dbReference>
<evidence type="ECO:0000259" key="6">
    <source>
        <dbReference type="PROSITE" id="PS50931"/>
    </source>
</evidence>
<dbReference type="SUPFAM" id="SSF53850">
    <property type="entry name" value="Periplasmic binding protein-like II"/>
    <property type="match status" value="1"/>
</dbReference>
<evidence type="ECO:0000256" key="3">
    <source>
        <dbReference type="ARBA" id="ARBA00023015"/>
    </source>
</evidence>
<dbReference type="InterPro" id="IPR058163">
    <property type="entry name" value="LysR-type_TF_proteobact-type"/>
</dbReference>
<accession>A0A1H1YVF0</accession>
<dbReference type="EMBL" id="LT629750">
    <property type="protein sequence ID" value="SDT25317.1"/>
    <property type="molecule type" value="Genomic_DNA"/>
</dbReference>
<gene>
    <name evidence="7" type="ORF">SAMN05444158_5035</name>
</gene>
<reference evidence="8" key="1">
    <citation type="submission" date="2016-10" db="EMBL/GenBank/DDBJ databases">
        <authorList>
            <person name="Varghese N."/>
            <person name="Submissions S."/>
        </authorList>
    </citation>
    <scope>NUCLEOTIDE SEQUENCE [LARGE SCALE GENOMIC DNA]</scope>
    <source>
        <strain evidence="8">GAS369</strain>
    </source>
</reference>
<dbReference type="Proteomes" id="UP000243904">
    <property type="component" value="Chromosome I"/>
</dbReference>
<dbReference type="PANTHER" id="PTHR30537:SF74">
    <property type="entry name" value="HTH-TYPE TRANSCRIPTIONAL REGULATOR TRPI"/>
    <property type="match status" value="1"/>
</dbReference>
<dbReference type="SUPFAM" id="SSF46785">
    <property type="entry name" value="Winged helix' DNA-binding domain"/>
    <property type="match status" value="1"/>
</dbReference>
<dbReference type="GO" id="GO:0006351">
    <property type="term" value="P:DNA-templated transcription"/>
    <property type="evidence" value="ECO:0007669"/>
    <property type="project" value="TreeGrafter"/>
</dbReference>
<name>A0A1H1YVF0_9BRAD</name>
<dbReference type="FunFam" id="3.40.190.10:FF:000017">
    <property type="entry name" value="Glycine cleavage system transcriptional activator"/>
    <property type="match status" value="1"/>
</dbReference>
<dbReference type="GO" id="GO:0003700">
    <property type="term" value="F:DNA-binding transcription factor activity"/>
    <property type="evidence" value="ECO:0007669"/>
    <property type="project" value="InterPro"/>
</dbReference>
<keyword evidence="4" id="KW-0238">DNA-binding</keyword>
<dbReference type="GO" id="GO:0043565">
    <property type="term" value="F:sequence-specific DNA binding"/>
    <property type="evidence" value="ECO:0007669"/>
    <property type="project" value="TreeGrafter"/>
</dbReference>
<dbReference type="Gene3D" id="3.40.190.10">
    <property type="entry name" value="Periplasmic binding protein-like II"/>
    <property type="match status" value="2"/>
</dbReference>
<dbReference type="RefSeq" id="WP_146689220.1">
    <property type="nucleotide sequence ID" value="NZ_LT629750.1"/>
</dbReference>
<organism evidence="7 8">
    <name type="scientific">Bradyrhizobium canariense</name>
    <dbReference type="NCBI Taxonomy" id="255045"/>
    <lineage>
        <taxon>Bacteria</taxon>
        <taxon>Pseudomonadati</taxon>
        <taxon>Pseudomonadota</taxon>
        <taxon>Alphaproteobacteria</taxon>
        <taxon>Hyphomicrobiales</taxon>
        <taxon>Nitrobacteraceae</taxon>
        <taxon>Bradyrhizobium</taxon>
    </lineage>
</organism>
<dbReference type="PROSITE" id="PS50931">
    <property type="entry name" value="HTH_LYSR"/>
    <property type="match status" value="1"/>
</dbReference>
<evidence type="ECO:0000256" key="1">
    <source>
        <dbReference type="ARBA" id="ARBA00003502"/>
    </source>
</evidence>
<dbReference type="Pfam" id="PF00126">
    <property type="entry name" value="HTH_1"/>
    <property type="match status" value="1"/>
</dbReference>
<dbReference type="InterPro" id="IPR000847">
    <property type="entry name" value="LysR_HTH_N"/>
</dbReference>
<feature type="domain" description="HTH lysR-type" evidence="6">
    <location>
        <begin position="9"/>
        <end position="67"/>
    </location>
</feature>
<keyword evidence="3" id="KW-0805">Transcription regulation</keyword>
<keyword evidence="8" id="KW-1185">Reference proteome</keyword>
<evidence type="ECO:0000313" key="8">
    <source>
        <dbReference type="Proteomes" id="UP000243904"/>
    </source>
</evidence>
<dbReference type="InterPro" id="IPR036388">
    <property type="entry name" value="WH-like_DNA-bd_sf"/>
</dbReference>